<gene>
    <name evidence="2" type="ORF">LOC68_01700</name>
</gene>
<name>A0A9X1MKF2_9BACT</name>
<evidence type="ECO:0000313" key="2">
    <source>
        <dbReference type="EMBL" id="MCC9627109.1"/>
    </source>
</evidence>
<dbReference type="Proteomes" id="UP001139103">
    <property type="component" value="Unassembled WGS sequence"/>
</dbReference>
<proteinExistence type="predicted"/>
<evidence type="ECO:0000313" key="3">
    <source>
        <dbReference type="Proteomes" id="UP001139103"/>
    </source>
</evidence>
<reference evidence="2" key="1">
    <citation type="submission" date="2021-11" db="EMBL/GenBank/DDBJ databases">
        <title>Genome sequence.</title>
        <authorList>
            <person name="Sun Q."/>
        </authorList>
    </citation>
    <scope>NUCLEOTIDE SEQUENCE</scope>
    <source>
        <strain evidence="2">JC732</strain>
    </source>
</reference>
<dbReference type="EMBL" id="JAJKFT010000002">
    <property type="protein sequence ID" value="MCC9627109.1"/>
    <property type="molecule type" value="Genomic_DNA"/>
</dbReference>
<dbReference type="AlphaFoldDB" id="A0A9X1MKF2"/>
<feature type="coiled-coil region" evidence="1">
    <location>
        <begin position="112"/>
        <end position="159"/>
    </location>
</feature>
<sequence length="179" mass="20187">MDAMSSNVLAWRRLLERYAALADAESLSATEQIHMLRLLRADLTAYLEECAQRGEASFQAEMPEVKLRLREGILSVGDLLDSSDGGVDPRIAKVAKSFAGQPLSLTTRNEFRSKIEMEAEEALKAVDELERNRTIRLRKEEVNEMLVEFRDLMAVLNRRFRLPPDSPGEEPDASPEPLS</sequence>
<keyword evidence="1" id="KW-0175">Coiled coil</keyword>
<evidence type="ECO:0000256" key="1">
    <source>
        <dbReference type="SAM" id="Coils"/>
    </source>
</evidence>
<comment type="caution">
    <text evidence="2">The sequence shown here is derived from an EMBL/GenBank/DDBJ whole genome shotgun (WGS) entry which is preliminary data.</text>
</comment>
<protein>
    <submittedName>
        <fullName evidence="2">Uncharacterized protein</fullName>
    </submittedName>
</protein>
<keyword evidence="3" id="KW-1185">Reference proteome</keyword>
<dbReference type="RefSeq" id="WP_230214921.1">
    <property type="nucleotide sequence ID" value="NZ_JAJKFT010000002.1"/>
</dbReference>
<accession>A0A9X1MKF2</accession>
<organism evidence="2 3">
    <name type="scientific">Blastopirellula sediminis</name>
    <dbReference type="NCBI Taxonomy" id="2894196"/>
    <lineage>
        <taxon>Bacteria</taxon>
        <taxon>Pseudomonadati</taxon>
        <taxon>Planctomycetota</taxon>
        <taxon>Planctomycetia</taxon>
        <taxon>Pirellulales</taxon>
        <taxon>Pirellulaceae</taxon>
        <taxon>Blastopirellula</taxon>
    </lineage>
</organism>